<evidence type="ECO:0000256" key="1">
    <source>
        <dbReference type="SAM" id="Phobius"/>
    </source>
</evidence>
<comment type="caution">
    <text evidence="2">The sequence shown here is derived from an EMBL/GenBank/DDBJ whole genome shotgun (WGS) entry which is preliminary data.</text>
</comment>
<keyword evidence="1" id="KW-0812">Transmembrane</keyword>
<organism evidence="2 3">
    <name type="scientific">Neobacillus rhizosphaerae</name>
    <dbReference type="NCBI Taxonomy" id="2880965"/>
    <lineage>
        <taxon>Bacteria</taxon>
        <taxon>Bacillati</taxon>
        <taxon>Bacillota</taxon>
        <taxon>Bacilli</taxon>
        <taxon>Bacillales</taxon>
        <taxon>Bacillaceae</taxon>
        <taxon>Neobacillus</taxon>
    </lineage>
</organism>
<evidence type="ECO:0000313" key="3">
    <source>
        <dbReference type="Proteomes" id="UP000838308"/>
    </source>
</evidence>
<name>A0ABN8KZ73_9BACI</name>
<keyword evidence="1" id="KW-1133">Transmembrane helix</keyword>
<protein>
    <submittedName>
        <fullName evidence="2">Uncharacterized protein</fullName>
    </submittedName>
</protein>
<evidence type="ECO:0000313" key="2">
    <source>
        <dbReference type="EMBL" id="CAH2717673.1"/>
    </source>
</evidence>
<proteinExistence type="predicted"/>
<keyword evidence="1" id="KW-0472">Membrane</keyword>
<gene>
    <name evidence="2" type="ORF">BACCIP111895_04900</name>
</gene>
<keyword evidence="3" id="KW-1185">Reference proteome</keyword>
<sequence>MDYSLLFGFKVLWYIPIIVVVILVAILYTIFKKGIQN</sequence>
<dbReference type="EMBL" id="CALBWS010000066">
    <property type="protein sequence ID" value="CAH2717673.1"/>
    <property type="molecule type" value="Genomic_DNA"/>
</dbReference>
<accession>A0ABN8KZ73</accession>
<reference evidence="2" key="1">
    <citation type="submission" date="2022-04" db="EMBL/GenBank/DDBJ databases">
        <authorList>
            <person name="Criscuolo A."/>
        </authorList>
    </citation>
    <scope>NUCLEOTIDE SEQUENCE</scope>
    <source>
        <strain evidence="2">CIP111895</strain>
    </source>
</reference>
<dbReference type="Proteomes" id="UP000838308">
    <property type="component" value="Unassembled WGS sequence"/>
</dbReference>
<feature type="transmembrane region" description="Helical" evidence="1">
    <location>
        <begin position="12"/>
        <end position="31"/>
    </location>
</feature>